<proteinExistence type="predicted"/>
<evidence type="ECO:0000313" key="2">
    <source>
        <dbReference type="WBParaSite" id="PgR024_g031_t01"/>
    </source>
</evidence>
<sequence length="81" mass="9149">MTTFPSTIYFHRSELRAEVSAVTIQICLSVPSNSLEAAVTCVRFLDRSIFHQLVCLMEISALTCASCLNLYLPSPIRHQRF</sequence>
<accession>A0A915B218</accession>
<name>A0A915B218_PARUN</name>
<reference evidence="2" key="1">
    <citation type="submission" date="2022-11" db="UniProtKB">
        <authorList>
            <consortium name="WormBaseParasite"/>
        </authorList>
    </citation>
    <scope>IDENTIFICATION</scope>
</reference>
<protein>
    <submittedName>
        <fullName evidence="2">Uncharacterized protein</fullName>
    </submittedName>
</protein>
<dbReference type="WBParaSite" id="PgR024_g031_t01">
    <property type="protein sequence ID" value="PgR024_g031_t01"/>
    <property type="gene ID" value="PgR024_g031"/>
</dbReference>
<keyword evidence="1" id="KW-1185">Reference proteome</keyword>
<dbReference type="AlphaFoldDB" id="A0A915B218"/>
<organism evidence="1 2">
    <name type="scientific">Parascaris univalens</name>
    <name type="common">Nematode worm</name>
    <dbReference type="NCBI Taxonomy" id="6257"/>
    <lineage>
        <taxon>Eukaryota</taxon>
        <taxon>Metazoa</taxon>
        <taxon>Ecdysozoa</taxon>
        <taxon>Nematoda</taxon>
        <taxon>Chromadorea</taxon>
        <taxon>Rhabditida</taxon>
        <taxon>Spirurina</taxon>
        <taxon>Ascaridomorpha</taxon>
        <taxon>Ascaridoidea</taxon>
        <taxon>Ascarididae</taxon>
        <taxon>Parascaris</taxon>
    </lineage>
</organism>
<evidence type="ECO:0000313" key="1">
    <source>
        <dbReference type="Proteomes" id="UP000887569"/>
    </source>
</evidence>
<dbReference type="Proteomes" id="UP000887569">
    <property type="component" value="Unplaced"/>
</dbReference>